<dbReference type="EMBL" id="QJJQ01000015">
    <property type="protein sequence ID" value="PXW83613.1"/>
    <property type="molecule type" value="Genomic_DNA"/>
</dbReference>
<dbReference type="InterPro" id="IPR036271">
    <property type="entry name" value="Tet_transcr_reg_TetR-rel_C_sf"/>
</dbReference>
<dbReference type="PANTHER" id="PTHR43479:SF11">
    <property type="entry name" value="ACREF_ENVCD OPERON REPRESSOR-RELATED"/>
    <property type="match status" value="1"/>
</dbReference>
<name>A0A2V3VP28_9BACI</name>
<comment type="caution">
    <text evidence="5">The sequence shown here is derived from an EMBL/GenBank/DDBJ whole genome shotgun (WGS) entry which is preliminary data.</text>
</comment>
<sequence length="209" mass="24254">MEKENNVFQNLKKAEREMRKQLIINATLILLSEKQIAEVSMRDIAKEAGISPALIYRHFKDQDELFIEAFDQKSKEMIAAFEAIISKQQIVSIEKIGKEFISYLLNNPLFFKMMTYFMLDHTLMEEHLERFNTTIRELLSIFDTGFKHSGIKKDIRLHSHAFFSALNGVMITFYHYPGRSEADVEAHIERLASLIGSLFVNASNSQEKK</sequence>
<dbReference type="PRINTS" id="PR00455">
    <property type="entry name" value="HTHTETR"/>
</dbReference>
<dbReference type="OrthoDB" id="1679733at2"/>
<organism evidence="5 6">
    <name type="scientific">Pseudogracilibacillus auburnensis</name>
    <dbReference type="NCBI Taxonomy" id="1494959"/>
    <lineage>
        <taxon>Bacteria</taxon>
        <taxon>Bacillati</taxon>
        <taxon>Bacillota</taxon>
        <taxon>Bacilli</taxon>
        <taxon>Bacillales</taxon>
        <taxon>Bacillaceae</taxon>
        <taxon>Pseudogracilibacillus</taxon>
    </lineage>
</organism>
<keyword evidence="6" id="KW-1185">Reference proteome</keyword>
<dbReference type="RefSeq" id="WP_110396804.1">
    <property type="nucleotide sequence ID" value="NZ_JBHUHB010000001.1"/>
</dbReference>
<protein>
    <submittedName>
        <fullName evidence="5">TetR family transcriptional regulator</fullName>
    </submittedName>
</protein>
<dbReference type="AlphaFoldDB" id="A0A2V3VP28"/>
<dbReference type="InterPro" id="IPR050624">
    <property type="entry name" value="HTH-type_Tx_Regulator"/>
</dbReference>
<evidence type="ECO:0000259" key="4">
    <source>
        <dbReference type="PROSITE" id="PS50977"/>
    </source>
</evidence>
<evidence type="ECO:0000313" key="5">
    <source>
        <dbReference type="EMBL" id="PXW83613.1"/>
    </source>
</evidence>
<dbReference type="GO" id="GO:0003677">
    <property type="term" value="F:DNA binding"/>
    <property type="evidence" value="ECO:0007669"/>
    <property type="project" value="UniProtKB-UniRule"/>
</dbReference>
<evidence type="ECO:0000256" key="3">
    <source>
        <dbReference type="PROSITE-ProRule" id="PRU00335"/>
    </source>
</evidence>
<dbReference type="SUPFAM" id="SSF48498">
    <property type="entry name" value="Tetracyclin repressor-like, C-terminal domain"/>
    <property type="match status" value="1"/>
</dbReference>
<dbReference type="Proteomes" id="UP000247978">
    <property type="component" value="Unassembled WGS sequence"/>
</dbReference>
<evidence type="ECO:0000256" key="1">
    <source>
        <dbReference type="ARBA" id="ARBA00022491"/>
    </source>
</evidence>
<keyword evidence="2 3" id="KW-0238">DNA-binding</keyword>
<dbReference type="SUPFAM" id="SSF46689">
    <property type="entry name" value="Homeodomain-like"/>
    <property type="match status" value="1"/>
</dbReference>
<feature type="DNA-binding region" description="H-T-H motif" evidence="3">
    <location>
        <begin position="40"/>
        <end position="59"/>
    </location>
</feature>
<feature type="domain" description="HTH tetR-type" evidence="4">
    <location>
        <begin position="17"/>
        <end position="77"/>
    </location>
</feature>
<dbReference type="PANTHER" id="PTHR43479">
    <property type="entry name" value="ACREF/ENVCD OPERON REPRESSOR-RELATED"/>
    <property type="match status" value="1"/>
</dbReference>
<proteinExistence type="predicted"/>
<gene>
    <name evidence="5" type="ORF">DFR56_11586</name>
</gene>
<keyword evidence="1" id="KW-0678">Repressor</keyword>
<dbReference type="InterPro" id="IPR009057">
    <property type="entry name" value="Homeodomain-like_sf"/>
</dbReference>
<accession>A0A2V3VP28</accession>
<evidence type="ECO:0000256" key="2">
    <source>
        <dbReference type="ARBA" id="ARBA00023125"/>
    </source>
</evidence>
<dbReference type="InterPro" id="IPR001647">
    <property type="entry name" value="HTH_TetR"/>
</dbReference>
<reference evidence="5 6" key="1">
    <citation type="submission" date="2018-05" db="EMBL/GenBank/DDBJ databases">
        <title>Genomic Encyclopedia of Type Strains, Phase IV (KMG-IV): sequencing the most valuable type-strain genomes for metagenomic binning, comparative biology and taxonomic classification.</title>
        <authorList>
            <person name="Goeker M."/>
        </authorList>
    </citation>
    <scope>NUCLEOTIDE SEQUENCE [LARGE SCALE GENOMIC DNA]</scope>
    <source>
        <strain evidence="5 6">DSM 28556</strain>
    </source>
</reference>
<evidence type="ECO:0000313" key="6">
    <source>
        <dbReference type="Proteomes" id="UP000247978"/>
    </source>
</evidence>
<dbReference type="Gene3D" id="1.10.357.10">
    <property type="entry name" value="Tetracycline Repressor, domain 2"/>
    <property type="match status" value="1"/>
</dbReference>
<dbReference type="PROSITE" id="PS50977">
    <property type="entry name" value="HTH_TETR_2"/>
    <property type="match status" value="1"/>
</dbReference>
<dbReference type="Pfam" id="PF00440">
    <property type="entry name" value="TetR_N"/>
    <property type="match status" value="1"/>
</dbReference>